<keyword evidence="2" id="KW-1185">Reference proteome</keyword>
<dbReference type="PRINTS" id="PR00160">
    <property type="entry name" value="GLUTAREDOXIN"/>
</dbReference>
<dbReference type="AlphaFoldDB" id="X5GVZ9"/>
<dbReference type="EMBL" id="CP007481">
    <property type="protein sequence ID" value="AHX11252.1"/>
    <property type="molecule type" value="Genomic_DNA"/>
</dbReference>
<dbReference type="PROSITE" id="PS51354">
    <property type="entry name" value="GLUTAREDOXIN_2"/>
    <property type="match status" value="1"/>
</dbReference>
<evidence type="ECO:0000313" key="1">
    <source>
        <dbReference type="EMBL" id="AHX11252.1"/>
    </source>
</evidence>
<proteinExistence type="predicted"/>
<name>X5GVZ9_9RICK</name>
<gene>
    <name evidence="1" type="ORF">NHE_0293</name>
</gene>
<dbReference type="KEGG" id="nhm:NHE_0293"/>
<dbReference type="InterPro" id="IPR014025">
    <property type="entry name" value="Glutaredoxin_subgr"/>
</dbReference>
<protein>
    <submittedName>
        <fullName evidence="1">Glutaredoxin family protein</fullName>
    </submittedName>
</protein>
<dbReference type="SUPFAM" id="SSF52833">
    <property type="entry name" value="Thioredoxin-like"/>
    <property type="match status" value="1"/>
</dbReference>
<dbReference type="HOGENOM" id="CLU_217597_0_0_5"/>
<sequence>MTQKSGGRRTVPQIFIDGKCIGGFDDLNRLNDSAQLDKILTGNAE</sequence>
<dbReference type="Gene3D" id="3.40.30.10">
    <property type="entry name" value="Glutaredoxin"/>
    <property type="match status" value="1"/>
</dbReference>
<reference evidence="1 2" key="1">
    <citation type="submission" date="2014-03" db="EMBL/GenBank/DDBJ databases">
        <title>Sequencing and Comparison of Genomes and Transcriptome Profiles of Human Ehrlichiosis Agents.</title>
        <authorList>
            <person name="Lin M."/>
            <person name="Daugherty S.C."/>
            <person name="Nagaraj S."/>
            <person name="Cheng Z."/>
            <person name="Xiong Q."/>
            <person name="Lin F.-Y."/>
            <person name="Sengamalay N."/>
            <person name="Ott S."/>
            <person name="Godinez A."/>
            <person name="Tallon L.J."/>
            <person name="Sadzewicz L."/>
            <person name="Fraser C.M."/>
            <person name="Dunning Hotopp J.C."/>
            <person name="Rikihisa Y."/>
        </authorList>
    </citation>
    <scope>NUCLEOTIDE SEQUENCE [LARGE SCALE GENOMIC DNA]</scope>
    <source>
        <strain evidence="1 2">Oregon</strain>
    </source>
</reference>
<dbReference type="InterPro" id="IPR036249">
    <property type="entry name" value="Thioredoxin-like_sf"/>
</dbReference>
<dbReference type="Proteomes" id="UP000023755">
    <property type="component" value="Chromosome"/>
</dbReference>
<evidence type="ECO:0000313" key="2">
    <source>
        <dbReference type="Proteomes" id="UP000023755"/>
    </source>
</evidence>
<dbReference type="STRING" id="1286528.NHE_0293"/>
<accession>X5GVZ9</accession>
<organism evidence="1 2">
    <name type="scientific">Neorickettsia helminthoeca str. Oregon</name>
    <dbReference type="NCBI Taxonomy" id="1286528"/>
    <lineage>
        <taxon>Bacteria</taxon>
        <taxon>Pseudomonadati</taxon>
        <taxon>Pseudomonadota</taxon>
        <taxon>Alphaproteobacteria</taxon>
        <taxon>Rickettsiales</taxon>
        <taxon>Anaplasmataceae</taxon>
        <taxon>Neorickettsia</taxon>
    </lineage>
</organism>